<protein>
    <recommendedName>
        <fullName evidence="2">Squalene cyclase C-terminal domain-containing protein</fullName>
    </recommendedName>
</protein>
<dbReference type="InterPro" id="IPR032696">
    <property type="entry name" value="SQ_cyclase_C"/>
</dbReference>
<name>M5RYC2_9BACT</name>
<dbReference type="SUPFAM" id="SSF48239">
    <property type="entry name" value="Terpenoid cyclases/Protein prenyltransferases"/>
    <property type="match status" value="1"/>
</dbReference>
<dbReference type="Proteomes" id="UP000011991">
    <property type="component" value="Unassembled WGS sequence"/>
</dbReference>
<feature type="domain" description="Squalene cyclase C-terminal" evidence="2">
    <location>
        <begin position="312"/>
        <end position="397"/>
    </location>
</feature>
<evidence type="ECO:0000256" key="1">
    <source>
        <dbReference type="SAM" id="MobiDB-lite"/>
    </source>
</evidence>
<evidence type="ECO:0000313" key="3">
    <source>
        <dbReference type="EMBL" id="EMI18929.1"/>
    </source>
</evidence>
<sequence length="636" mass="68817">MSQTDSQSDLIHPEVVPSPLGGNSPTSGSVPPPAANPVQKVPPNQRDPQNSNGDGANSASPLPPVVAAPPASNSPALNPPPSPPTAAVPPASQSPASPPIPPPPPPRATLPPLRSASTQNENPLAPHAAPQPATVVASGIGSAKSLRWRDELPKFIKRKVRPDQPTAENGQADAEAGEPSTEEKIVKGAPPWLISTVIHLVLLLALALISTPAGDAISRVLLEIGQSETKEEVNFTEFVVDPSDVLVDASDIETDQEVMVDIPSIFEDANDSIDAEVAMADIGLGPEIEIARPMFNGRSGAMKSTLLALYGGTKETQHAVEMGLEWLSRNQSSDGGWSKRGPYADGGVVENRTAATAMALLAFLGDGNTHTKGKYAENVDKGVKYLVKQQSRSGFMAKDARGHEQAYAQAQATIVLCELYGMTKDSWLRDKAQVAIEYAQDAQGTQGGWRYYPKSDSDTSITGWFVMALESGLSAGLDVNRSVLYNVEGYLDLAQASGGAQYGYQPRSRPSPPMTAEGLLCRQYLGWPRNHAPMVQGIDALWEVAPFDYSDRDSYYWYYATQLLHHYGGEPWQRWNEKMRVQLPAHQQTRGRERGSWDPQGDRWGDHGRLYSTCLSLFCLEVYYRHMPLYAGHAVE</sequence>
<comment type="caution">
    <text evidence="3">The sequence shown here is derived from an EMBL/GenBank/DDBJ whole genome shotgun (WGS) entry which is preliminary data.</text>
</comment>
<evidence type="ECO:0000313" key="4">
    <source>
        <dbReference type="Proteomes" id="UP000011991"/>
    </source>
</evidence>
<dbReference type="EMBL" id="ANOG01000595">
    <property type="protein sequence ID" value="EMI18929.1"/>
    <property type="molecule type" value="Genomic_DNA"/>
</dbReference>
<dbReference type="CDD" id="cd00688">
    <property type="entry name" value="ISOPREN_C2_like"/>
    <property type="match status" value="1"/>
</dbReference>
<accession>M5RYC2</accession>
<feature type="compositionally biased region" description="Polar residues" evidence="1">
    <location>
        <begin position="46"/>
        <end position="55"/>
    </location>
</feature>
<dbReference type="Gene3D" id="1.50.10.20">
    <property type="match status" value="2"/>
</dbReference>
<feature type="region of interest" description="Disordered" evidence="1">
    <location>
        <begin position="156"/>
        <end position="181"/>
    </location>
</feature>
<dbReference type="AlphaFoldDB" id="M5RYC2"/>
<dbReference type="Pfam" id="PF13243">
    <property type="entry name" value="SQHop_cyclase_C"/>
    <property type="match status" value="1"/>
</dbReference>
<organism evidence="3 4">
    <name type="scientific">Rhodopirellula maiorica SM1</name>
    <dbReference type="NCBI Taxonomy" id="1265738"/>
    <lineage>
        <taxon>Bacteria</taxon>
        <taxon>Pseudomonadati</taxon>
        <taxon>Planctomycetota</taxon>
        <taxon>Planctomycetia</taxon>
        <taxon>Pirellulales</taxon>
        <taxon>Pirellulaceae</taxon>
        <taxon>Novipirellula</taxon>
    </lineage>
</organism>
<dbReference type="PATRIC" id="fig|1265738.3.peg.4157"/>
<gene>
    <name evidence="3" type="ORF">RMSM_04150</name>
</gene>
<feature type="compositionally biased region" description="Pro residues" evidence="1">
    <location>
        <begin position="96"/>
        <end position="109"/>
    </location>
</feature>
<keyword evidence="4" id="KW-1185">Reference proteome</keyword>
<proteinExistence type="predicted"/>
<evidence type="ECO:0000259" key="2">
    <source>
        <dbReference type="Pfam" id="PF13243"/>
    </source>
</evidence>
<reference evidence="3 4" key="1">
    <citation type="journal article" date="2013" name="Mar. Genomics">
        <title>Expression of sulfatases in Rhodopirellula baltica and the diversity of sulfatases in the genus Rhodopirellula.</title>
        <authorList>
            <person name="Wegner C.E."/>
            <person name="Richter-Heitmann T."/>
            <person name="Klindworth A."/>
            <person name="Klockow C."/>
            <person name="Richter M."/>
            <person name="Achstetter T."/>
            <person name="Glockner F.O."/>
            <person name="Harder J."/>
        </authorList>
    </citation>
    <scope>NUCLEOTIDE SEQUENCE [LARGE SCALE GENOMIC DNA]</scope>
    <source>
        <strain evidence="3 4">SM1</strain>
    </source>
</reference>
<dbReference type="InterPro" id="IPR008930">
    <property type="entry name" value="Terpenoid_cyclase/PrenylTrfase"/>
</dbReference>
<feature type="region of interest" description="Disordered" evidence="1">
    <location>
        <begin position="1"/>
        <end position="136"/>
    </location>
</feature>
<feature type="compositionally biased region" description="Pro residues" evidence="1">
    <location>
        <begin position="77"/>
        <end position="87"/>
    </location>
</feature>